<evidence type="ECO:0000256" key="1">
    <source>
        <dbReference type="SAM" id="Phobius"/>
    </source>
</evidence>
<accession>J9G1S7</accession>
<sequence length="37" mass="4322">MSFSILFYFLLSWRLILLLLPSLGSFFSGFSFFSYSS</sequence>
<reference evidence="2" key="1">
    <citation type="journal article" date="2012" name="PLoS ONE">
        <title>Gene sets for utilization of primary and secondary nutrition supplies in the distal gut of endangered iberian lynx.</title>
        <authorList>
            <person name="Alcaide M."/>
            <person name="Messina E."/>
            <person name="Richter M."/>
            <person name="Bargiela R."/>
            <person name="Peplies J."/>
            <person name="Huws S.A."/>
            <person name="Newbold C.J."/>
            <person name="Golyshin P.N."/>
            <person name="Simon M.A."/>
            <person name="Lopez G."/>
            <person name="Yakimov M.M."/>
            <person name="Ferrer M."/>
        </authorList>
    </citation>
    <scope>NUCLEOTIDE SEQUENCE</scope>
</reference>
<keyword evidence="1" id="KW-1133">Transmembrane helix</keyword>
<proteinExistence type="predicted"/>
<gene>
    <name evidence="2" type="ORF">EVA_16132</name>
</gene>
<dbReference type="AlphaFoldDB" id="J9G1S7"/>
<keyword evidence="1" id="KW-0472">Membrane</keyword>
<organism evidence="2">
    <name type="scientific">gut metagenome</name>
    <dbReference type="NCBI Taxonomy" id="749906"/>
    <lineage>
        <taxon>unclassified sequences</taxon>
        <taxon>metagenomes</taxon>
        <taxon>organismal metagenomes</taxon>
    </lineage>
</organism>
<feature type="transmembrane region" description="Helical" evidence="1">
    <location>
        <begin position="6"/>
        <end position="33"/>
    </location>
</feature>
<protein>
    <submittedName>
        <fullName evidence="2">Uncharacterized protein</fullName>
    </submittedName>
</protein>
<comment type="caution">
    <text evidence="2">The sequence shown here is derived from an EMBL/GenBank/DDBJ whole genome shotgun (WGS) entry which is preliminary data.</text>
</comment>
<keyword evidence="1" id="KW-0812">Transmembrane</keyword>
<evidence type="ECO:0000313" key="2">
    <source>
        <dbReference type="EMBL" id="EJW95762.1"/>
    </source>
</evidence>
<dbReference type="EMBL" id="AMCI01005625">
    <property type="protein sequence ID" value="EJW95762.1"/>
    <property type="molecule type" value="Genomic_DNA"/>
</dbReference>
<name>J9G1S7_9ZZZZ</name>